<proteinExistence type="predicted"/>
<reference evidence="3" key="1">
    <citation type="submission" date="2015-07" db="EMBL/GenBank/DDBJ databases">
        <title>Genome sequencing of Sunxiuqinia dokdonensis strain SK.</title>
        <authorList>
            <person name="Ahn S."/>
            <person name="Kim B.-C."/>
        </authorList>
    </citation>
    <scope>NUCLEOTIDE SEQUENCE [LARGE SCALE GENOMIC DNA]</scope>
    <source>
        <strain evidence="3">SK</strain>
    </source>
</reference>
<keyword evidence="1" id="KW-0812">Transmembrane</keyword>
<feature type="transmembrane region" description="Helical" evidence="1">
    <location>
        <begin position="55"/>
        <end position="74"/>
    </location>
</feature>
<gene>
    <name evidence="2" type="ORF">NC99_29700</name>
</gene>
<sequence length="172" mass="18760">MDKYITAYYLDEEDLLKGIGQMKAKGLKILDVLTPFPVHGIDKALNMRRSRLTRVAFVAGAIGAVLGFGFQAWIFTVDYPLNIGGKPFFAVPSFMPVAFELTVLFSAFAMVIAFFVSNKLGPGAKALIHDERATDDRFLVVVEVDDSLADENIKEIELALAEAGAEGITLKA</sequence>
<dbReference type="STRING" id="1409788.NC99_29700"/>
<evidence type="ECO:0000313" key="3">
    <source>
        <dbReference type="Proteomes" id="UP000036958"/>
    </source>
</evidence>
<evidence type="ECO:0000313" key="2">
    <source>
        <dbReference type="EMBL" id="KOH44217.1"/>
    </source>
</evidence>
<organism evidence="2 3">
    <name type="scientific">Sunxiuqinia dokdonensis</name>
    <dbReference type="NCBI Taxonomy" id="1409788"/>
    <lineage>
        <taxon>Bacteria</taxon>
        <taxon>Pseudomonadati</taxon>
        <taxon>Bacteroidota</taxon>
        <taxon>Bacteroidia</taxon>
        <taxon>Marinilabiliales</taxon>
        <taxon>Prolixibacteraceae</taxon>
        <taxon>Sunxiuqinia</taxon>
    </lineage>
</organism>
<name>A0A0L8V7Q9_9BACT</name>
<dbReference type="RefSeq" id="WP_053184641.1">
    <property type="nucleotide sequence ID" value="NZ_LGIA01000169.1"/>
</dbReference>
<dbReference type="EMBL" id="LGIA01000169">
    <property type="protein sequence ID" value="KOH44217.1"/>
    <property type="molecule type" value="Genomic_DNA"/>
</dbReference>
<accession>A0A0L8V7Q9</accession>
<dbReference type="AlphaFoldDB" id="A0A0L8V7Q9"/>
<dbReference type="OrthoDB" id="9792475at2"/>
<dbReference type="InterPro" id="IPR021776">
    <property type="entry name" value="ActD"/>
</dbReference>
<keyword evidence="3" id="KW-1185">Reference proteome</keyword>
<feature type="transmembrane region" description="Helical" evidence="1">
    <location>
        <begin position="94"/>
        <end position="116"/>
    </location>
</feature>
<protein>
    <recommendedName>
        <fullName evidence="4">Quinol:cytochrome C oxidoreductase</fullName>
    </recommendedName>
</protein>
<evidence type="ECO:0000256" key="1">
    <source>
        <dbReference type="SAM" id="Phobius"/>
    </source>
</evidence>
<dbReference type="Proteomes" id="UP000036958">
    <property type="component" value="Unassembled WGS sequence"/>
</dbReference>
<comment type="caution">
    <text evidence="2">The sequence shown here is derived from an EMBL/GenBank/DDBJ whole genome shotgun (WGS) entry which is preliminary data.</text>
</comment>
<keyword evidence="1" id="KW-0472">Membrane</keyword>
<dbReference type="PANTHER" id="PTHR40394:SF2">
    <property type="entry name" value="QUINOL:CYTOCHROME C OXIDOREDUCTASE MEMBRANE PROTEIN"/>
    <property type="match status" value="1"/>
</dbReference>
<evidence type="ECO:0008006" key="4">
    <source>
        <dbReference type="Google" id="ProtNLM"/>
    </source>
</evidence>
<dbReference type="Pfam" id="PF11821">
    <property type="entry name" value="ActD"/>
    <property type="match status" value="1"/>
</dbReference>
<dbReference type="PANTHER" id="PTHR40394">
    <property type="entry name" value="LIPOPROTEIN-RELATED"/>
    <property type="match status" value="1"/>
</dbReference>
<keyword evidence="1" id="KW-1133">Transmembrane helix</keyword>